<keyword evidence="7" id="KW-1133">Transmembrane helix</keyword>
<evidence type="ECO:0000256" key="7">
    <source>
        <dbReference type="SAM" id="Phobius"/>
    </source>
</evidence>
<dbReference type="PROSITE" id="PS50110">
    <property type="entry name" value="RESPONSE_REGULATORY"/>
    <property type="match status" value="1"/>
</dbReference>
<dbReference type="InterPro" id="IPR005467">
    <property type="entry name" value="His_kinase_dom"/>
</dbReference>
<feature type="transmembrane region" description="Helical" evidence="7">
    <location>
        <begin position="12"/>
        <end position="36"/>
    </location>
</feature>
<evidence type="ECO:0000259" key="8">
    <source>
        <dbReference type="PROSITE" id="PS50109"/>
    </source>
</evidence>
<keyword evidence="7" id="KW-0472">Membrane</keyword>
<dbReference type="PRINTS" id="PR00344">
    <property type="entry name" value="BCTRLSENSOR"/>
</dbReference>
<feature type="domain" description="Histidine kinase" evidence="8">
    <location>
        <begin position="222"/>
        <end position="433"/>
    </location>
</feature>
<dbReference type="Pfam" id="PF02518">
    <property type="entry name" value="HATPase_c"/>
    <property type="match status" value="1"/>
</dbReference>
<proteinExistence type="predicted"/>
<feature type="domain" description="Response regulatory" evidence="9">
    <location>
        <begin position="456"/>
        <end position="574"/>
    </location>
</feature>
<dbReference type="EC" id="2.7.13.3" evidence="2"/>
<evidence type="ECO:0000259" key="9">
    <source>
        <dbReference type="PROSITE" id="PS50110"/>
    </source>
</evidence>
<name>A0ABS8XA56_9BURK</name>
<dbReference type="SUPFAM" id="SSF55874">
    <property type="entry name" value="ATPase domain of HSP90 chaperone/DNA topoisomerase II/histidine kinase"/>
    <property type="match status" value="1"/>
</dbReference>
<dbReference type="InterPro" id="IPR003661">
    <property type="entry name" value="HisK_dim/P_dom"/>
</dbReference>
<keyword evidence="4" id="KW-0808">Transferase</keyword>
<sequence>MNATPLQAECVRTLYGGAPHAVLGMLVGSTGLAVLLARHVPAAALGGWWALMLLQAVPRWWQVQRFRRLAAGLGDDGVLRWGRRFLLAHALTGLCWGSAAWWLLPAGPHEAQLLLVVALQVVCLVVLVQSAAWFAAAACLVLACQALVLARLLLHTDPAVHQLAWLVVAATLAMGVLGRRVSQVVVASIALRYENRELLGKLQARTQEAEQANLAKTRFLAMASHDLRQPLHALGLLVGALSHAGAQRPRLEAGIASAVASLQSLLGALLDISRLDAQAVRARPQPVALQPLFDRLGLEFAPVADARELQLRVRPTPLVVHADPALLERMLRNLLANALKYTERGGVLLAARARAGGVCVQVWDTGIGLDGADQQRIWGEFVQLGNPDHDRERGLGLGLSIVQRLARLQGQGLALRSVAGRGSCFAVELPRVAGGAVGAAVRAAPPAGVFPLLGRRVLVLDDEASVRHATQALLGAWGAQVDLASTLEQALAAERPDALVCDGQLDARDVAAGGSLELGPLLGSLRGRFGADLPVLVITGEVRAPDVAPGLPGVTRLHKPVEPQRLLEALQSAF</sequence>
<dbReference type="InterPro" id="IPR011006">
    <property type="entry name" value="CheY-like_superfamily"/>
</dbReference>
<accession>A0ABS8XA56</accession>
<feature type="transmembrane region" description="Helical" evidence="7">
    <location>
        <begin position="133"/>
        <end position="153"/>
    </location>
</feature>
<protein>
    <recommendedName>
        <fullName evidence="2">histidine kinase</fullName>
        <ecNumber evidence="2">2.7.13.3</ecNumber>
    </recommendedName>
</protein>
<comment type="catalytic activity">
    <reaction evidence="1">
        <text>ATP + protein L-histidine = ADP + protein N-phospho-L-histidine.</text>
        <dbReference type="EC" id="2.7.13.3"/>
    </reaction>
</comment>
<dbReference type="Proteomes" id="UP001201463">
    <property type="component" value="Unassembled WGS sequence"/>
</dbReference>
<dbReference type="EMBL" id="JAJTWT010000001">
    <property type="protein sequence ID" value="MCE4535681.1"/>
    <property type="molecule type" value="Genomic_DNA"/>
</dbReference>
<dbReference type="SMART" id="SM00448">
    <property type="entry name" value="REC"/>
    <property type="match status" value="1"/>
</dbReference>
<dbReference type="PANTHER" id="PTHR43047">
    <property type="entry name" value="TWO-COMPONENT HISTIDINE PROTEIN KINASE"/>
    <property type="match status" value="1"/>
</dbReference>
<dbReference type="Gene3D" id="3.30.565.10">
    <property type="entry name" value="Histidine kinase-like ATPase, C-terminal domain"/>
    <property type="match status" value="1"/>
</dbReference>
<dbReference type="PROSITE" id="PS50109">
    <property type="entry name" value="HIS_KIN"/>
    <property type="match status" value="1"/>
</dbReference>
<dbReference type="GO" id="GO:0016301">
    <property type="term" value="F:kinase activity"/>
    <property type="evidence" value="ECO:0007669"/>
    <property type="project" value="UniProtKB-KW"/>
</dbReference>
<dbReference type="SUPFAM" id="SSF52172">
    <property type="entry name" value="CheY-like"/>
    <property type="match status" value="1"/>
</dbReference>
<dbReference type="SUPFAM" id="SSF47384">
    <property type="entry name" value="Homodimeric domain of signal transducing histidine kinase"/>
    <property type="match status" value="1"/>
</dbReference>
<dbReference type="RefSeq" id="WP_233388296.1">
    <property type="nucleotide sequence ID" value="NZ_JAJTWT010000001.1"/>
</dbReference>
<organism evidence="10 11">
    <name type="scientific">Pelomonas caseinilytica</name>
    <dbReference type="NCBI Taxonomy" id="2906763"/>
    <lineage>
        <taxon>Bacteria</taxon>
        <taxon>Pseudomonadati</taxon>
        <taxon>Pseudomonadota</taxon>
        <taxon>Betaproteobacteria</taxon>
        <taxon>Burkholderiales</taxon>
        <taxon>Sphaerotilaceae</taxon>
        <taxon>Roseateles</taxon>
    </lineage>
</organism>
<dbReference type="CDD" id="cd00156">
    <property type="entry name" value="REC"/>
    <property type="match status" value="1"/>
</dbReference>
<evidence type="ECO:0000256" key="5">
    <source>
        <dbReference type="ARBA" id="ARBA00022777"/>
    </source>
</evidence>
<feature type="modified residue" description="4-aspartylphosphate" evidence="6">
    <location>
        <position position="502"/>
    </location>
</feature>
<dbReference type="InterPro" id="IPR036097">
    <property type="entry name" value="HisK_dim/P_sf"/>
</dbReference>
<dbReference type="InterPro" id="IPR001789">
    <property type="entry name" value="Sig_transdc_resp-reg_receiver"/>
</dbReference>
<keyword evidence="5 10" id="KW-0418">Kinase</keyword>
<dbReference type="SMART" id="SM00387">
    <property type="entry name" value="HATPase_c"/>
    <property type="match status" value="1"/>
</dbReference>
<dbReference type="PANTHER" id="PTHR43047:SF9">
    <property type="entry name" value="HISTIDINE KINASE"/>
    <property type="match status" value="1"/>
</dbReference>
<dbReference type="Gene3D" id="3.40.50.2300">
    <property type="match status" value="1"/>
</dbReference>
<feature type="transmembrane region" description="Helical" evidence="7">
    <location>
        <begin position="110"/>
        <end position="128"/>
    </location>
</feature>
<gene>
    <name evidence="10" type="ORF">LXT12_00190</name>
</gene>
<dbReference type="InterPro" id="IPR004358">
    <property type="entry name" value="Sig_transdc_His_kin-like_C"/>
</dbReference>
<dbReference type="InterPro" id="IPR036890">
    <property type="entry name" value="HATPase_C_sf"/>
</dbReference>
<dbReference type="InterPro" id="IPR003594">
    <property type="entry name" value="HATPase_dom"/>
</dbReference>
<evidence type="ECO:0000256" key="6">
    <source>
        <dbReference type="PROSITE-ProRule" id="PRU00169"/>
    </source>
</evidence>
<feature type="transmembrane region" description="Helical" evidence="7">
    <location>
        <begin position="42"/>
        <end position="61"/>
    </location>
</feature>
<evidence type="ECO:0000313" key="11">
    <source>
        <dbReference type="Proteomes" id="UP001201463"/>
    </source>
</evidence>
<evidence type="ECO:0000313" key="10">
    <source>
        <dbReference type="EMBL" id="MCE4535681.1"/>
    </source>
</evidence>
<feature type="transmembrane region" description="Helical" evidence="7">
    <location>
        <begin position="85"/>
        <end position="104"/>
    </location>
</feature>
<reference evidence="10 11" key="1">
    <citation type="submission" date="2021-12" db="EMBL/GenBank/DDBJ databases">
        <title>Genome seq of p7.</title>
        <authorList>
            <person name="Seo T."/>
        </authorList>
    </citation>
    <scope>NUCLEOTIDE SEQUENCE [LARGE SCALE GENOMIC DNA]</scope>
    <source>
        <strain evidence="10 11">P7</strain>
    </source>
</reference>
<keyword evidence="7" id="KW-0812">Transmembrane</keyword>
<dbReference type="Pfam" id="PF00512">
    <property type="entry name" value="HisKA"/>
    <property type="match status" value="1"/>
</dbReference>
<dbReference type="SMART" id="SM00388">
    <property type="entry name" value="HisKA"/>
    <property type="match status" value="1"/>
</dbReference>
<evidence type="ECO:0000256" key="1">
    <source>
        <dbReference type="ARBA" id="ARBA00000085"/>
    </source>
</evidence>
<comment type="caution">
    <text evidence="10">The sequence shown here is derived from an EMBL/GenBank/DDBJ whole genome shotgun (WGS) entry which is preliminary data.</text>
</comment>
<evidence type="ECO:0000256" key="3">
    <source>
        <dbReference type="ARBA" id="ARBA00022553"/>
    </source>
</evidence>
<keyword evidence="3 6" id="KW-0597">Phosphoprotein</keyword>
<keyword evidence="11" id="KW-1185">Reference proteome</keyword>
<evidence type="ECO:0000256" key="4">
    <source>
        <dbReference type="ARBA" id="ARBA00022679"/>
    </source>
</evidence>
<evidence type="ECO:0000256" key="2">
    <source>
        <dbReference type="ARBA" id="ARBA00012438"/>
    </source>
</evidence>
<dbReference type="CDD" id="cd00082">
    <property type="entry name" value="HisKA"/>
    <property type="match status" value="1"/>
</dbReference>
<dbReference type="Gene3D" id="1.10.287.130">
    <property type="match status" value="1"/>
</dbReference>